<dbReference type="PANTHER" id="PTHR38103:SF1">
    <property type="entry name" value="RECOMBINATION-ASSOCIATED PROTEIN RDGC"/>
    <property type="match status" value="1"/>
</dbReference>
<protein>
    <recommendedName>
        <fullName evidence="3">Recombination-associated protein RdgC</fullName>
    </recommendedName>
</protein>
<dbReference type="GO" id="GO:0043590">
    <property type="term" value="C:bacterial nucleoid"/>
    <property type="evidence" value="ECO:0007669"/>
    <property type="project" value="TreeGrafter"/>
</dbReference>
<dbReference type="InterPro" id="IPR007476">
    <property type="entry name" value="RdgC"/>
</dbReference>
<proteinExistence type="inferred from homology"/>
<evidence type="ECO:0000256" key="2">
    <source>
        <dbReference type="ARBA" id="ARBA00008657"/>
    </source>
</evidence>
<evidence type="ECO:0000313" key="7">
    <source>
        <dbReference type="Proteomes" id="UP000287823"/>
    </source>
</evidence>
<organism evidence="6 7">
    <name type="scientific">Aliidiomarina soli</name>
    <dbReference type="NCBI Taxonomy" id="1928574"/>
    <lineage>
        <taxon>Bacteria</taxon>
        <taxon>Pseudomonadati</taxon>
        <taxon>Pseudomonadota</taxon>
        <taxon>Gammaproteobacteria</taxon>
        <taxon>Alteromonadales</taxon>
        <taxon>Idiomarinaceae</taxon>
        <taxon>Aliidiomarina</taxon>
    </lineage>
</organism>
<dbReference type="GO" id="GO:0003690">
    <property type="term" value="F:double-stranded DNA binding"/>
    <property type="evidence" value="ECO:0007669"/>
    <property type="project" value="TreeGrafter"/>
</dbReference>
<dbReference type="RefSeq" id="WP_126799591.1">
    <property type="nucleotide sequence ID" value="NZ_PIPO01000005.1"/>
</dbReference>
<keyword evidence="5" id="KW-0233">DNA recombination</keyword>
<evidence type="ECO:0000256" key="5">
    <source>
        <dbReference type="ARBA" id="ARBA00023172"/>
    </source>
</evidence>
<evidence type="ECO:0000256" key="4">
    <source>
        <dbReference type="ARBA" id="ARBA00022490"/>
    </source>
</evidence>
<evidence type="ECO:0000256" key="1">
    <source>
        <dbReference type="ARBA" id="ARBA00004453"/>
    </source>
</evidence>
<dbReference type="Proteomes" id="UP000287823">
    <property type="component" value="Unassembled WGS sequence"/>
</dbReference>
<dbReference type="NCBIfam" id="NF001464">
    <property type="entry name" value="PRK00321.1-5"/>
    <property type="match status" value="1"/>
</dbReference>
<dbReference type="AlphaFoldDB" id="A0A432WE98"/>
<comment type="similarity">
    <text evidence="2">Belongs to the RdgC family.</text>
</comment>
<dbReference type="PANTHER" id="PTHR38103">
    <property type="entry name" value="RECOMBINATION-ASSOCIATED PROTEIN RDGC"/>
    <property type="match status" value="1"/>
</dbReference>
<name>A0A432WE98_9GAMM</name>
<keyword evidence="4" id="KW-0963">Cytoplasm</keyword>
<keyword evidence="7" id="KW-1185">Reference proteome</keyword>
<dbReference type="Pfam" id="PF04381">
    <property type="entry name" value="RdgC"/>
    <property type="match status" value="1"/>
</dbReference>
<evidence type="ECO:0000313" key="6">
    <source>
        <dbReference type="EMBL" id="RUO31217.1"/>
    </source>
</evidence>
<comment type="subcellular location">
    <subcellularLocation>
        <location evidence="1">Cytoplasm</location>
        <location evidence="1">Nucleoid</location>
    </subcellularLocation>
</comment>
<reference evidence="6 7" key="1">
    <citation type="journal article" date="2011" name="Front. Microbiol.">
        <title>Genomic signatures of strain selection and enhancement in Bacillus atrophaeus var. globigii, a historical biowarfare simulant.</title>
        <authorList>
            <person name="Gibbons H.S."/>
            <person name="Broomall S.M."/>
            <person name="McNew L.A."/>
            <person name="Daligault H."/>
            <person name="Chapman C."/>
            <person name="Bruce D."/>
            <person name="Karavis M."/>
            <person name="Krepps M."/>
            <person name="McGregor P.A."/>
            <person name="Hong C."/>
            <person name="Park K.H."/>
            <person name="Akmal A."/>
            <person name="Feldman A."/>
            <person name="Lin J.S."/>
            <person name="Chang W.E."/>
            <person name="Higgs B.W."/>
            <person name="Demirev P."/>
            <person name="Lindquist J."/>
            <person name="Liem A."/>
            <person name="Fochler E."/>
            <person name="Read T.D."/>
            <person name="Tapia R."/>
            <person name="Johnson S."/>
            <person name="Bishop-Lilly K.A."/>
            <person name="Detter C."/>
            <person name="Han C."/>
            <person name="Sozhamannan S."/>
            <person name="Rosenzweig C.N."/>
            <person name="Skowronski E.W."/>
        </authorList>
    </citation>
    <scope>NUCLEOTIDE SEQUENCE [LARGE SCALE GENOMIC DNA]</scope>
    <source>
        <strain evidence="6 7">Y4G10-17</strain>
    </source>
</reference>
<dbReference type="NCBIfam" id="NF001462">
    <property type="entry name" value="PRK00321.1-3"/>
    <property type="match status" value="1"/>
</dbReference>
<dbReference type="GO" id="GO:0006310">
    <property type="term" value="P:DNA recombination"/>
    <property type="evidence" value="ECO:0007669"/>
    <property type="project" value="UniProtKB-KW"/>
</dbReference>
<evidence type="ECO:0000256" key="3">
    <source>
        <dbReference type="ARBA" id="ARBA00022296"/>
    </source>
</evidence>
<comment type="caution">
    <text evidence="6">The sequence shown here is derived from an EMBL/GenBank/DDBJ whole genome shotgun (WGS) entry which is preliminary data.</text>
</comment>
<accession>A0A432WE98</accession>
<dbReference type="EMBL" id="PIPO01000005">
    <property type="protein sequence ID" value="RUO31217.1"/>
    <property type="molecule type" value="Genomic_DNA"/>
</dbReference>
<gene>
    <name evidence="6" type="ORF">CWE14_12035</name>
</gene>
<sequence length="298" mass="33352">MWFKNLRVYQFTQPFAVPADFDSSLAEYLYQPCQRHQLASFGFVSPFGEQSEVLHHAIGDNILLCARKEEKVLPASAINAELDEKARAYAEEYARPMPKKERSALKEDIVHQMLPQAFSRFSTQWAYLDVKGQRLFVDASSSNKAEDFSSLLRGAIGSLPVKPWGAEQAAETFFTTWLEQQSAPAPFELGGDAELKGSGDEPAVVRLKKQELASEEIQSHLQHGKVATKLGLIWDEHMNFVLEDDFAIKRLQFSDVVKEKNDDMAGADKADQLDADFSLMALECNALLDALDEALTES</sequence>
<dbReference type="GO" id="GO:0000018">
    <property type="term" value="P:regulation of DNA recombination"/>
    <property type="evidence" value="ECO:0007669"/>
    <property type="project" value="TreeGrafter"/>
</dbReference>